<dbReference type="Proteomes" id="UP000465812">
    <property type="component" value="Chromosome"/>
</dbReference>
<gene>
    <name evidence="2" type="ORF">MMAN_57080</name>
</gene>
<evidence type="ECO:0000256" key="1">
    <source>
        <dbReference type="SAM" id="Phobius"/>
    </source>
</evidence>
<dbReference type="Pfam" id="PF14087">
    <property type="entry name" value="DUF4267"/>
    <property type="match status" value="1"/>
</dbReference>
<keyword evidence="3" id="KW-1185">Reference proteome</keyword>
<feature type="transmembrane region" description="Helical" evidence="1">
    <location>
        <begin position="117"/>
        <end position="135"/>
    </location>
</feature>
<evidence type="ECO:0000313" key="2">
    <source>
        <dbReference type="EMBL" id="BBY41574.1"/>
    </source>
</evidence>
<accession>A0ABM7K149</accession>
<proteinExistence type="predicted"/>
<dbReference type="EMBL" id="AP022590">
    <property type="protein sequence ID" value="BBY41574.1"/>
    <property type="molecule type" value="Genomic_DNA"/>
</dbReference>
<protein>
    <recommendedName>
        <fullName evidence="4">DUF4267 domain-containing protein</fullName>
    </recommendedName>
</protein>
<keyword evidence="1" id="KW-1133">Transmembrane helix</keyword>
<reference evidence="2 3" key="1">
    <citation type="journal article" date="2019" name="Emerg. Microbes Infect.">
        <title>Comprehensive subspecies identification of 175 nontuberculous mycobacteria species based on 7547 genomic profiles.</title>
        <authorList>
            <person name="Matsumoto Y."/>
            <person name="Kinjo T."/>
            <person name="Motooka D."/>
            <person name="Nabeya D."/>
            <person name="Jung N."/>
            <person name="Uechi K."/>
            <person name="Horii T."/>
            <person name="Iida T."/>
            <person name="Fujita J."/>
            <person name="Nakamura S."/>
        </authorList>
    </citation>
    <scope>NUCLEOTIDE SEQUENCE [LARGE SCALE GENOMIC DNA]</scope>
    <source>
        <strain evidence="2 3">JCM 18113</strain>
    </source>
</reference>
<sequence>MGMRARSDGLLLGSQSMSIDRFGLLAGTIRLASGVSFLVDPLRANKLWGDPDEPTPTAQLLLRSMGYRDALIGVLLASAALRGKNTRGWFLASAGADVADLVGGMSVHSKLKPSQQIIGLGGAAVGVAAGLWGAVRPTIRTATRAAPEEPAP</sequence>
<name>A0ABM7K149_MYCNT</name>
<organism evidence="2 3">
    <name type="scientific">Mycobacterium mantenii</name>
    <dbReference type="NCBI Taxonomy" id="560555"/>
    <lineage>
        <taxon>Bacteria</taxon>
        <taxon>Bacillati</taxon>
        <taxon>Actinomycetota</taxon>
        <taxon>Actinomycetes</taxon>
        <taxon>Mycobacteriales</taxon>
        <taxon>Mycobacteriaceae</taxon>
        <taxon>Mycobacterium</taxon>
        <taxon>Mycobacterium avium complex (MAC)</taxon>
    </lineage>
</organism>
<dbReference type="InterPro" id="IPR025363">
    <property type="entry name" value="DUF4267"/>
</dbReference>
<evidence type="ECO:0008006" key="4">
    <source>
        <dbReference type="Google" id="ProtNLM"/>
    </source>
</evidence>
<keyword evidence="1" id="KW-0812">Transmembrane</keyword>
<keyword evidence="1" id="KW-0472">Membrane</keyword>
<evidence type="ECO:0000313" key="3">
    <source>
        <dbReference type="Proteomes" id="UP000465812"/>
    </source>
</evidence>